<name>A0AAP2Z408_9EURY</name>
<evidence type="ECO:0000313" key="2">
    <source>
        <dbReference type="EMBL" id="MCU4974917.1"/>
    </source>
</evidence>
<evidence type="ECO:0000313" key="4">
    <source>
        <dbReference type="Proteomes" id="UP001321018"/>
    </source>
</evidence>
<evidence type="ECO:0000313" key="3">
    <source>
        <dbReference type="Proteomes" id="UP001320972"/>
    </source>
</evidence>
<dbReference type="RefSeq" id="WP_338005425.1">
    <property type="nucleotide sequence ID" value="NZ_JAOPKA010000016.1"/>
</dbReference>
<reference evidence="1 3" key="1">
    <citation type="submission" date="2022-09" db="EMBL/GenBank/DDBJ databases">
        <title>Enrichment on poylsaccharides allowed isolation of novel metabolic and taxonomic groups of Haloarchaea.</title>
        <authorList>
            <person name="Sorokin D.Y."/>
            <person name="Elcheninov A.G."/>
            <person name="Khizhniak T.V."/>
            <person name="Kolganova T.V."/>
            <person name="Kublanov I.V."/>
        </authorList>
    </citation>
    <scope>NUCLEOTIDE SEQUENCE</scope>
    <source>
        <strain evidence="2 3">AArc-m2/3/4</strain>
        <strain evidence="1">AArc-xg1-1</strain>
    </source>
</reference>
<dbReference type="Proteomes" id="UP001321018">
    <property type="component" value="Unassembled WGS sequence"/>
</dbReference>
<proteinExistence type="predicted"/>
<dbReference type="AlphaFoldDB" id="A0AAP2Z408"/>
<comment type="caution">
    <text evidence="1">The sequence shown here is derived from an EMBL/GenBank/DDBJ whole genome shotgun (WGS) entry which is preliminary data.</text>
</comment>
<dbReference type="EMBL" id="JAOPKA010000016">
    <property type="protein sequence ID" value="MCU4743609.1"/>
    <property type="molecule type" value="Genomic_DNA"/>
</dbReference>
<accession>A0AAP2Z408</accession>
<dbReference type="PROSITE" id="PS51318">
    <property type="entry name" value="TAT"/>
    <property type="match status" value="1"/>
</dbReference>
<organism evidence="1 4">
    <name type="scientific">Natronoglomus mannanivorans</name>
    <dbReference type="NCBI Taxonomy" id="2979990"/>
    <lineage>
        <taxon>Archaea</taxon>
        <taxon>Methanobacteriati</taxon>
        <taxon>Methanobacteriota</taxon>
        <taxon>Stenosarchaea group</taxon>
        <taxon>Halobacteria</taxon>
        <taxon>Halobacteriales</taxon>
        <taxon>Natrialbaceae</taxon>
        <taxon>Natronoglomus</taxon>
    </lineage>
</organism>
<sequence>MTRELTRREAITGTASVLAIGGSASLASADTDGPADAVLDVEHDAEYPRCVYDRTDDGEWEVSMPINIHARVPGSKKALSVVEDAFTGLANVRWTCAFPDSTAKAWDRDEEALVAPDHSFRRPRPFFCGPDVSSRRRTGGRRLQSSFEDCAGRSVTSLMPVGF</sequence>
<evidence type="ECO:0000313" key="1">
    <source>
        <dbReference type="EMBL" id="MCU4743609.1"/>
    </source>
</evidence>
<keyword evidence="3" id="KW-1185">Reference proteome</keyword>
<dbReference type="Proteomes" id="UP001320972">
    <property type="component" value="Unassembled WGS sequence"/>
</dbReference>
<protein>
    <submittedName>
        <fullName evidence="1">Uncharacterized protein</fullName>
    </submittedName>
</protein>
<dbReference type="EMBL" id="JAOPKB010000014">
    <property type="protein sequence ID" value="MCU4974917.1"/>
    <property type="molecule type" value="Genomic_DNA"/>
</dbReference>
<gene>
    <name evidence="2" type="ORF">OB955_19540</name>
    <name evidence="1" type="ORF">OB960_19685</name>
</gene>
<dbReference type="InterPro" id="IPR006311">
    <property type="entry name" value="TAT_signal"/>
</dbReference>